<keyword evidence="3" id="KW-1185">Reference proteome</keyword>
<evidence type="ECO:0000313" key="2">
    <source>
        <dbReference type="EMBL" id="OHT13063.1"/>
    </source>
</evidence>
<comment type="caution">
    <text evidence="2">The sequence shown here is derived from an EMBL/GenBank/DDBJ whole genome shotgun (WGS) entry which is preliminary data.</text>
</comment>
<dbReference type="PANTHER" id="PTHR12894:SF27">
    <property type="entry name" value="TRANSFORMING GROWTH FACTOR-BETA RECEPTOR-ASSOCIATED PROTEIN 1"/>
    <property type="match status" value="1"/>
</dbReference>
<dbReference type="GeneID" id="94826031"/>
<dbReference type="GO" id="GO:0016020">
    <property type="term" value="C:membrane"/>
    <property type="evidence" value="ECO:0007669"/>
    <property type="project" value="TreeGrafter"/>
</dbReference>
<feature type="domain" description="Vacuolar sorting protein 39/Transforming growth factor beta receptor-associated zinc finger" evidence="1">
    <location>
        <begin position="809"/>
        <end position="843"/>
    </location>
</feature>
<dbReference type="PANTHER" id="PTHR12894">
    <property type="entry name" value="CNH DOMAIN CONTAINING"/>
    <property type="match status" value="1"/>
</dbReference>
<evidence type="ECO:0000259" key="1">
    <source>
        <dbReference type="Pfam" id="PF10367"/>
    </source>
</evidence>
<dbReference type="GO" id="GO:0006914">
    <property type="term" value="P:autophagy"/>
    <property type="evidence" value="ECO:0007669"/>
    <property type="project" value="TreeGrafter"/>
</dbReference>
<dbReference type="Pfam" id="PF10367">
    <property type="entry name" value="zf-Vps39_C"/>
    <property type="match status" value="1"/>
</dbReference>
<dbReference type="Proteomes" id="UP000179807">
    <property type="component" value="Unassembled WGS sequence"/>
</dbReference>
<evidence type="ECO:0000313" key="3">
    <source>
        <dbReference type="Proteomes" id="UP000179807"/>
    </source>
</evidence>
<reference evidence="2" key="1">
    <citation type="submission" date="2016-10" db="EMBL/GenBank/DDBJ databases">
        <authorList>
            <person name="Benchimol M."/>
            <person name="Almeida L.G."/>
            <person name="Vasconcelos A.T."/>
            <person name="Perreira-Neves A."/>
            <person name="Rosa I.A."/>
            <person name="Tasca T."/>
            <person name="Bogo M.R."/>
            <person name="de Souza W."/>
        </authorList>
    </citation>
    <scope>NUCLEOTIDE SEQUENCE [LARGE SCALE GENOMIC DNA]</scope>
    <source>
        <strain evidence="2">K</strain>
    </source>
</reference>
<organism evidence="2 3">
    <name type="scientific">Tritrichomonas foetus</name>
    <dbReference type="NCBI Taxonomy" id="1144522"/>
    <lineage>
        <taxon>Eukaryota</taxon>
        <taxon>Metamonada</taxon>
        <taxon>Parabasalia</taxon>
        <taxon>Tritrichomonadida</taxon>
        <taxon>Tritrichomonadidae</taxon>
        <taxon>Tritrichomonas</taxon>
    </lineage>
</organism>
<gene>
    <name evidence="2" type="ORF">TRFO_03489</name>
</gene>
<dbReference type="RefSeq" id="XP_068366199.1">
    <property type="nucleotide sequence ID" value="XM_068491327.1"/>
</dbReference>
<dbReference type="GO" id="GO:0034058">
    <property type="term" value="P:endosomal vesicle fusion"/>
    <property type="evidence" value="ECO:0007669"/>
    <property type="project" value="TreeGrafter"/>
</dbReference>
<dbReference type="AlphaFoldDB" id="A0A1J4KP45"/>
<protein>
    <recommendedName>
        <fullName evidence="1">Vacuolar sorting protein 39/Transforming growth factor beta receptor-associated zinc finger domain-containing protein</fullName>
    </recommendedName>
</protein>
<dbReference type="InterPro" id="IPR019453">
    <property type="entry name" value="VPS39/TGFA1_Znf"/>
</dbReference>
<name>A0A1J4KP45_9EUKA</name>
<dbReference type="VEuPathDB" id="TrichDB:TRFO_03489"/>
<dbReference type="GO" id="GO:0005737">
    <property type="term" value="C:cytoplasm"/>
    <property type="evidence" value="ECO:0007669"/>
    <property type="project" value="TreeGrafter"/>
</dbReference>
<dbReference type="OrthoDB" id="1845386at2759"/>
<accession>A0A1J4KP45</accession>
<dbReference type="EMBL" id="MLAK01000549">
    <property type="protein sequence ID" value="OHT13063.1"/>
    <property type="molecule type" value="Genomic_DNA"/>
</dbReference>
<proteinExistence type="predicted"/>
<sequence length="853" mass="100279">MDDDNFPLVFHEPSLIELQSINEISNVFCTDKYWYILSSGKKLFQIGIDSLYLSASSQDIIRPICDIQFDSYIKKIDFINYKKKTYIIYLKKKQLFLIDEDSLNLKNQEPIIDHKNIIDFCIVQEENSIRILTPDWNDRGKCLIQTYLFVDEKRLTRNSENPIETQVTITDKGKLACTFKYALVNFNGKNIFYENGQTPIQVNVDGTIDIGLVKSTIKTPNLFYILTKKCLVLISYKADKVEISFDMPIFKCDIFYPYAIVIFKKKIEVITLVGGLRKVFHIDQYNNHFYVKVLNDYSFLYTVLNKLYFVKFISPVTQIDSFVMKYEWENAIELCSLFQNNNEALKYKLHELYCLYGKTLLMKEMYVEAFINFQKCEHKPMSILRNFSSLLPNEIFLDSTFYKDWKLESKKLSIEKQQSTECVNELIRYLEKKLQTQNYDTNNDLTTTKVINTMLIKCYFLTQPSQLIPYLTSKPLIFIDSTLEFLKNVGNGEEYYIELCKIYEHEQEAVNYLITLGNIEKLITHIQESVDFEKYAKQVFLLVYEKDYESSALLFCSKFLNNSQAFDILEFLEDCISNDEYKNQIQIIFLIFCVETRQLKESKLIILLINKILFALKDIEEFRSKNTNKIYVSIENEEHPRIKKYRAELQKIFEKCNHSIARSQHERISVCFLEEKLSALRNIGLYDDCISLITNRNIDFLIMINFCELSRIAGKDDIYTMLYLKLSKIEEDQHERLFKLIKMKKQYLDATVVIQHLPTGVKIYEILDYLKYMTVDIQNEIRQTKLENALTNNTIIHRKQELKYLKAGSVTITPDTICSTCGNLIGMSDFYVLENNTIVHVACCPPDDAFNLF</sequence>
<dbReference type="InterPro" id="IPR032914">
    <property type="entry name" value="Vam6/VPS39/TRAP1"/>
</dbReference>